<dbReference type="OrthoDB" id="10249920at2759"/>
<dbReference type="PROSITE" id="PS51462">
    <property type="entry name" value="NUDIX"/>
    <property type="match status" value="1"/>
</dbReference>
<organism evidence="3 4">
    <name type="scientific">Amanita thiersii Skay4041</name>
    <dbReference type="NCBI Taxonomy" id="703135"/>
    <lineage>
        <taxon>Eukaryota</taxon>
        <taxon>Fungi</taxon>
        <taxon>Dikarya</taxon>
        <taxon>Basidiomycota</taxon>
        <taxon>Agaricomycotina</taxon>
        <taxon>Agaricomycetes</taxon>
        <taxon>Agaricomycetidae</taxon>
        <taxon>Agaricales</taxon>
        <taxon>Pluteineae</taxon>
        <taxon>Amanitaceae</taxon>
        <taxon>Amanita</taxon>
    </lineage>
</organism>
<evidence type="ECO:0000256" key="1">
    <source>
        <dbReference type="ARBA" id="ARBA00022801"/>
    </source>
</evidence>
<dbReference type="InterPro" id="IPR000086">
    <property type="entry name" value="NUDIX_hydrolase_dom"/>
</dbReference>
<protein>
    <recommendedName>
        <fullName evidence="2">Nudix hydrolase domain-containing protein</fullName>
    </recommendedName>
</protein>
<dbReference type="Pfam" id="PF00293">
    <property type="entry name" value="NUDIX"/>
    <property type="match status" value="1"/>
</dbReference>
<dbReference type="CDD" id="cd18888">
    <property type="entry name" value="NUDIX_ADPRase_Nudt5"/>
    <property type="match status" value="1"/>
</dbReference>
<evidence type="ECO:0000313" key="3">
    <source>
        <dbReference type="EMBL" id="PFH47181.1"/>
    </source>
</evidence>
<dbReference type="PANTHER" id="PTHR11839:SF1">
    <property type="entry name" value="ADP-SUGAR PYROPHOSPHATASE"/>
    <property type="match status" value="1"/>
</dbReference>
<dbReference type="SUPFAM" id="SSF55811">
    <property type="entry name" value="Nudix"/>
    <property type="match status" value="1"/>
</dbReference>
<dbReference type="InterPro" id="IPR015797">
    <property type="entry name" value="NUDIX_hydrolase-like_dom_sf"/>
</dbReference>
<dbReference type="GO" id="GO:0019693">
    <property type="term" value="P:ribose phosphate metabolic process"/>
    <property type="evidence" value="ECO:0007669"/>
    <property type="project" value="TreeGrafter"/>
</dbReference>
<reference evidence="3 4" key="1">
    <citation type="submission" date="2014-02" db="EMBL/GenBank/DDBJ databases">
        <title>Transposable element dynamics among asymbiotic and ectomycorrhizal Amanita fungi.</title>
        <authorList>
            <consortium name="DOE Joint Genome Institute"/>
            <person name="Hess J."/>
            <person name="Skrede I."/>
            <person name="Wolfe B."/>
            <person name="LaButti K."/>
            <person name="Ohm R.A."/>
            <person name="Grigoriev I.V."/>
            <person name="Pringle A."/>
        </authorList>
    </citation>
    <scope>NUCLEOTIDE SEQUENCE [LARGE SCALE GENOMIC DNA]</scope>
    <source>
        <strain evidence="3 4">SKay4041</strain>
    </source>
</reference>
<dbReference type="STRING" id="703135.A0A2A9NFZ7"/>
<sequence>MSTSPARVISTEDLPLTKAKWITLKELKYVDDHGQTRRWECAQRKTPVAIFAILRSRTNAFPPSTVIIEQYRPPVDKVVVGLVDANETPEEAAIRELHEETGYTATSVRESSPIIVCDPGMTNANMKLIVLDVDMADKLETPDQQLDAGEHIIRRVVSLDNLASELEGGFIVDARLFHFAAGYIIHKQLGASR</sequence>
<evidence type="ECO:0000259" key="2">
    <source>
        <dbReference type="PROSITE" id="PS51462"/>
    </source>
</evidence>
<dbReference type="GO" id="GO:0005634">
    <property type="term" value="C:nucleus"/>
    <property type="evidence" value="ECO:0007669"/>
    <property type="project" value="TreeGrafter"/>
</dbReference>
<dbReference type="Gene3D" id="3.90.79.10">
    <property type="entry name" value="Nucleoside Triphosphate Pyrophosphohydrolase"/>
    <property type="match status" value="1"/>
</dbReference>
<keyword evidence="1" id="KW-0378">Hydrolase</keyword>
<dbReference type="PANTHER" id="PTHR11839">
    <property type="entry name" value="UDP/ADP-SUGAR PYROPHOSPHATASE"/>
    <property type="match status" value="1"/>
</dbReference>
<name>A0A2A9NFZ7_9AGAR</name>
<dbReference type="EMBL" id="KZ302129">
    <property type="protein sequence ID" value="PFH47181.1"/>
    <property type="molecule type" value="Genomic_DNA"/>
</dbReference>
<proteinExistence type="predicted"/>
<dbReference type="Proteomes" id="UP000242287">
    <property type="component" value="Unassembled WGS sequence"/>
</dbReference>
<dbReference type="PROSITE" id="PS00893">
    <property type="entry name" value="NUDIX_BOX"/>
    <property type="match status" value="1"/>
</dbReference>
<evidence type="ECO:0000313" key="4">
    <source>
        <dbReference type="Proteomes" id="UP000242287"/>
    </source>
</evidence>
<gene>
    <name evidence="3" type="ORF">AMATHDRAFT_77332</name>
</gene>
<keyword evidence="4" id="KW-1185">Reference proteome</keyword>
<dbReference type="GO" id="GO:0047631">
    <property type="term" value="F:ADP-ribose diphosphatase activity"/>
    <property type="evidence" value="ECO:0007669"/>
    <property type="project" value="TreeGrafter"/>
</dbReference>
<dbReference type="AlphaFoldDB" id="A0A2A9NFZ7"/>
<feature type="domain" description="Nudix hydrolase" evidence="2">
    <location>
        <begin position="43"/>
        <end position="179"/>
    </location>
</feature>
<accession>A0A2A9NFZ7</accession>
<dbReference type="GO" id="GO:0006753">
    <property type="term" value="P:nucleoside phosphate metabolic process"/>
    <property type="evidence" value="ECO:0007669"/>
    <property type="project" value="TreeGrafter"/>
</dbReference>
<dbReference type="InterPro" id="IPR020084">
    <property type="entry name" value="NUDIX_hydrolase_CS"/>
</dbReference>